<organism evidence="1 2">
    <name type="scientific">Rhizopus microsporus</name>
    <dbReference type="NCBI Taxonomy" id="58291"/>
    <lineage>
        <taxon>Eukaryota</taxon>
        <taxon>Fungi</taxon>
        <taxon>Fungi incertae sedis</taxon>
        <taxon>Mucoromycota</taxon>
        <taxon>Mucoromycotina</taxon>
        <taxon>Mucoromycetes</taxon>
        <taxon>Mucorales</taxon>
        <taxon>Mucorineae</taxon>
        <taxon>Rhizopodaceae</taxon>
        <taxon>Rhizopus</taxon>
    </lineage>
</organism>
<protein>
    <recommendedName>
        <fullName evidence="3">RNase H type-1 domain-containing protein</fullName>
    </recommendedName>
</protein>
<dbReference type="EMBL" id="KV921270">
    <property type="protein sequence ID" value="ORE22150.1"/>
    <property type="molecule type" value="Genomic_DNA"/>
</dbReference>
<dbReference type="AlphaFoldDB" id="A0A1X0SCZ4"/>
<gene>
    <name evidence="1" type="ORF">BCV71DRAFT_271908</name>
</gene>
<accession>A0A1X0SCZ4</accession>
<evidence type="ECO:0000313" key="2">
    <source>
        <dbReference type="Proteomes" id="UP000242381"/>
    </source>
</evidence>
<evidence type="ECO:0008006" key="3">
    <source>
        <dbReference type="Google" id="ProtNLM"/>
    </source>
</evidence>
<evidence type="ECO:0000313" key="1">
    <source>
        <dbReference type="EMBL" id="ORE22150.1"/>
    </source>
</evidence>
<proteinExistence type="predicted"/>
<dbReference type="Proteomes" id="UP000242381">
    <property type="component" value="Unassembled WGS sequence"/>
</dbReference>
<name>A0A1X0SCZ4_RHIZD</name>
<sequence>MNLRRQQYNWEKLCPLSAQSWNELQWWTENVQISNGLPIKIDTDIRELDISIHVEASDTEWGITSKEVETYGFWSEVESGTSISLWELKTILFALQLHAQKFRNSLIHMYIDNMAVLKHVKKSGGTTSALLQTSNLVPGEQSKNNANRSDYKADVYQAYKQVRQSRLHSWQMVSTVLRPFVKMLLPNKSLAIQLIFKSLLYTFTELASFGISLKKCQPLNLIDHLYNMLVVPKLHNTICSTTREDQDHLRCPTYSDWYTREFM</sequence>
<reference evidence="1 2" key="1">
    <citation type="journal article" date="2016" name="Proc. Natl. Acad. Sci. U.S.A.">
        <title>Lipid metabolic changes in an early divergent fungus govern the establishment of a mutualistic symbiosis with endobacteria.</title>
        <authorList>
            <person name="Lastovetsky O.A."/>
            <person name="Gaspar M.L."/>
            <person name="Mondo S.J."/>
            <person name="LaButti K.M."/>
            <person name="Sandor L."/>
            <person name="Grigoriev I.V."/>
            <person name="Henry S.A."/>
            <person name="Pawlowska T.E."/>
        </authorList>
    </citation>
    <scope>NUCLEOTIDE SEQUENCE [LARGE SCALE GENOMIC DNA]</scope>
    <source>
        <strain evidence="1 2">ATCC 11559</strain>
    </source>
</reference>
<dbReference type="VEuPathDB" id="FungiDB:BCV72DRAFT_324563"/>